<comment type="subunit">
    <text evidence="12 13">F-type ATPases have 2 components, CF(1) - the catalytic core - and CF(0) - the membrane proton channel. CF(1) has five subunits: alpha(3), beta(3), gamma(1), delta(1), epsilon(1). CF(0) has three main subunits: a, b and c.</text>
</comment>
<dbReference type="NCBIfam" id="TIGR01216">
    <property type="entry name" value="ATP_synt_epsi"/>
    <property type="match status" value="1"/>
</dbReference>
<keyword evidence="5 12" id="KW-0813">Transport</keyword>
<evidence type="ECO:0000256" key="11">
    <source>
        <dbReference type="ARBA" id="ARBA00031795"/>
    </source>
</evidence>
<evidence type="ECO:0000256" key="10">
    <source>
        <dbReference type="ARBA" id="ARBA00030215"/>
    </source>
</evidence>
<protein>
    <recommendedName>
        <fullName evidence="4 12">ATP synthase epsilon chain</fullName>
    </recommendedName>
    <alternativeName>
        <fullName evidence="11 12">ATP synthase F1 sector epsilon subunit</fullName>
    </alternativeName>
    <alternativeName>
        <fullName evidence="10 12">F-ATPase epsilon subunit</fullName>
    </alternativeName>
</protein>
<evidence type="ECO:0000313" key="16">
    <source>
        <dbReference type="EMBL" id="QBP18772.1"/>
    </source>
</evidence>
<keyword evidence="17" id="KW-1185">Reference proteome</keyword>
<dbReference type="GO" id="GO:0045259">
    <property type="term" value="C:proton-transporting ATP synthase complex"/>
    <property type="evidence" value="ECO:0007669"/>
    <property type="project" value="UniProtKB-KW"/>
</dbReference>
<dbReference type="GO" id="GO:0046933">
    <property type="term" value="F:proton-transporting ATP synthase activity, rotational mechanism"/>
    <property type="evidence" value="ECO:0007669"/>
    <property type="project" value="UniProtKB-UniRule"/>
</dbReference>
<dbReference type="RefSeq" id="WP_133442330.1">
    <property type="nucleotide sequence ID" value="NZ_CP034726.1"/>
</dbReference>
<keyword evidence="6 12" id="KW-0406">Ion transport</keyword>
<comment type="similarity">
    <text evidence="3 12 13">Belongs to the ATPase epsilon chain family.</text>
</comment>
<evidence type="ECO:0000256" key="7">
    <source>
        <dbReference type="ARBA" id="ARBA00023136"/>
    </source>
</evidence>
<evidence type="ECO:0000256" key="13">
    <source>
        <dbReference type="RuleBase" id="RU003656"/>
    </source>
</evidence>
<dbReference type="GO" id="GO:0012505">
    <property type="term" value="C:endomembrane system"/>
    <property type="evidence" value="ECO:0007669"/>
    <property type="project" value="UniProtKB-SubCell"/>
</dbReference>
<keyword evidence="12" id="KW-1003">Cell membrane</keyword>
<evidence type="ECO:0000256" key="12">
    <source>
        <dbReference type="HAMAP-Rule" id="MF_00530"/>
    </source>
</evidence>
<comment type="subcellular location">
    <subcellularLocation>
        <location evidence="12">Cell membrane</location>
        <topology evidence="12">Peripheral membrane protein</topology>
    </subcellularLocation>
    <subcellularLocation>
        <location evidence="2">Endomembrane system</location>
        <topology evidence="2">Peripheral membrane protein</topology>
    </subcellularLocation>
</comment>
<dbReference type="NCBIfam" id="NF001846">
    <property type="entry name" value="PRK00571.1-3"/>
    <property type="match status" value="1"/>
</dbReference>
<dbReference type="SUPFAM" id="SSF51344">
    <property type="entry name" value="Epsilon subunit of F1F0-ATP synthase N-terminal domain"/>
    <property type="match status" value="1"/>
</dbReference>
<proteinExistence type="inferred from homology"/>
<comment type="function">
    <text evidence="1 12">Produces ATP from ADP in the presence of a proton gradient across the membrane.</text>
</comment>
<dbReference type="KEGG" id="lji:ELX58_06595"/>
<evidence type="ECO:0000256" key="2">
    <source>
        <dbReference type="ARBA" id="ARBA00004184"/>
    </source>
</evidence>
<evidence type="ECO:0000256" key="9">
    <source>
        <dbReference type="ARBA" id="ARBA00023310"/>
    </source>
</evidence>
<keyword evidence="9 12" id="KW-0066">ATP synthesis</keyword>
<dbReference type="PANTHER" id="PTHR13822:SF10">
    <property type="entry name" value="ATP SYNTHASE EPSILON CHAIN, CHLOROPLASTIC"/>
    <property type="match status" value="1"/>
</dbReference>
<feature type="domain" description="ATP synthase epsilon subunit C-terminal" evidence="14">
    <location>
        <begin position="91"/>
        <end position="138"/>
    </location>
</feature>
<evidence type="ECO:0000313" key="17">
    <source>
        <dbReference type="Proteomes" id="UP000294321"/>
    </source>
</evidence>
<evidence type="ECO:0000259" key="15">
    <source>
        <dbReference type="Pfam" id="PF02823"/>
    </source>
</evidence>
<dbReference type="Pfam" id="PF00401">
    <property type="entry name" value="ATP-synt_DE"/>
    <property type="match status" value="1"/>
</dbReference>
<dbReference type="GO" id="GO:0005886">
    <property type="term" value="C:plasma membrane"/>
    <property type="evidence" value="ECO:0007669"/>
    <property type="project" value="UniProtKB-SubCell"/>
</dbReference>
<evidence type="ECO:0000256" key="8">
    <source>
        <dbReference type="ARBA" id="ARBA00023196"/>
    </source>
</evidence>
<sequence>MADKSVLTISIVTPDGERYNRQDVKMIVLDTKSGQLGIMPDHAPIIASLEVNEVKVEYDGKTDKVAVNGGFVEFSHNVATIVANSAEKQSDINVPRAQRAQKRAQANIKKAKAAHDKETLDAEELALRRAINRIYVAKH</sequence>
<keyword evidence="8 12" id="KW-0139">CF(1)</keyword>
<name>A0A4P6ZMV9_9LACO</name>
<dbReference type="OrthoDB" id="9804110at2"/>
<evidence type="ECO:0000256" key="1">
    <source>
        <dbReference type="ARBA" id="ARBA00003543"/>
    </source>
</evidence>
<reference evidence="17" key="1">
    <citation type="submission" date="2018-12" db="EMBL/GenBank/DDBJ databases">
        <title>A new species of lactobacillus.</title>
        <authorList>
            <person name="Jian Y."/>
            <person name="Xin L."/>
            <person name="Hong Z.J."/>
            <person name="Ming L.Z."/>
            <person name="Hong X.Z."/>
        </authorList>
    </citation>
    <scope>NUCLEOTIDE SEQUENCE [LARGE SCALE GENOMIC DNA]</scope>
    <source>
        <strain evidence="17">HSLZ-75</strain>
    </source>
</reference>
<feature type="domain" description="ATP synthase F1 complex delta/epsilon subunit N-terminal" evidence="15">
    <location>
        <begin position="7"/>
        <end position="86"/>
    </location>
</feature>
<evidence type="ECO:0000256" key="5">
    <source>
        <dbReference type="ARBA" id="ARBA00022448"/>
    </source>
</evidence>
<dbReference type="Gene3D" id="1.20.5.440">
    <property type="entry name" value="ATP synthase delta/epsilon subunit, C-terminal domain"/>
    <property type="match status" value="1"/>
</dbReference>
<gene>
    <name evidence="12" type="primary">atpC</name>
    <name evidence="16" type="ORF">ELX58_06595</name>
</gene>
<keyword evidence="7 12" id="KW-0472">Membrane</keyword>
<evidence type="ECO:0000256" key="4">
    <source>
        <dbReference type="ARBA" id="ARBA00014480"/>
    </source>
</evidence>
<dbReference type="Gene3D" id="2.60.15.10">
    <property type="entry name" value="F0F1 ATP synthase delta/epsilon subunit, N-terminal"/>
    <property type="match status" value="1"/>
</dbReference>
<dbReference type="EMBL" id="CP034726">
    <property type="protein sequence ID" value="QBP18772.1"/>
    <property type="molecule type" value="Genomic_DNA"/>
</dbReference>
<dbReference type="HAMAP" id="MF_00530">
    <property type="entry name" value="ATP_synth_epsil_bac"/>
    <property type="match status" value="1"/>
</dbReference>
<evidence type="ECO:0000256" key="6">
    <source>
        <dbReference type="ARBA" id="ARBA00023065"/>
    </source>
</evidence>
<dbReference type="InterPro" id="IPR020547">
    <property type="entry name" value="ATP_synth_F1_esu_C"/>
</dbReference>
<dbReference type="CDD" id="cd12152">
    <property type="entry name" value="F1-ATPase_delta"/>
    <property type="match status" value="1"/>
</dbReference>
<dbReference type="Pfam" id="PF02823">
    <property type="entry name" value="ATP-synt_DE_N"/>
    <property type="match status" value="1"/>
</dbReference>
<evidence type="ECO:0000259" key="14">
    <source>
        <dbReference type="Pfam" id="PF00401"/>
    </source>
</evidence>
<dbReference type="GO" id="GO:0005524">
    <property type="term" value="F:ATP binding"/>
    <property type="evidence" value="ECO:0007669"/>
    <property type="project" value="UniProtKB-UniRule"/>
</dbReference>
<dbReference type="AlphaFoldDB" id="A0A4P6ZMV9"/>
<organism evidence="16 17">
    <name type="scientific">Acetilactobacillus jinshanensis</name>
    <dbReference type="NCBI Taxonomy" id="1720083"/>
    <lineage>
        <taxon>Bacteria</taxon>
        <taxon>Bacillati</taxon>
        <taxon>Bacillota</taxon>
        <taxon>Bacilli</taxon>
        <taxon>Lactobacillales</taxon>
        <taxon>Lactobacillaceae</taxon>
        <taxon>Acetilactobacillus</taxon>
    </lineage>
</organism>
<dbReference type="InterPro" id="IPR036771">
    <property type="entry name" value="ATPsynth_dsu/esu_N"/>
</dbReference>
<keyword evidence="12" id="KW-0375">Hydrogen ion transport</keyword>
<dbReference type="InterPro" id="IPR001469">
    <property type="entry name" value="ATP_synth_F1_dsu/esu"/>
</dbReference>
<dbReference type="PANTHER" id="PTHR13822">
    <property type="entry name" value="ATP SYNTHASE DELTA/EPSILON CHAIN"/>
    <property type="match status" value="1"/>
</dbReference>
<accession>A0A4P6ZMV9</accession>
<evidence type="ECO:0000256" key="3">
    <source>
        <dbReference type="ARBA" id="ARBA00005712"/>
    </source>
</evidence>
<dbReference type="Proteomes" id="UP000294321">
    <property type="component" value="Chromosome"/>
</dbReference>
<dbReference type="InterPro" id="IPR020546">
    <property type="entry name" value="ATP_synth_F1_dsu/esu_N"/>
</dbReference>